<dbReference type="GO" id="GO:0016743">
    <property type="term" value="F:carboxyl- or carbamoyltransferase activity"/>
    <property type="evidence" value="ECO:0007669"/>
    <property type="project" value="InterPro"/>
</dbReference>
<protein>
    <recommendedName>
        <fullName evidence="2">Aspartate/ornithine carbamoyltransferase carbamoyl-P binding domain-containing protein</fullName>
    </recommendedName>
</protein>
<name>A0A0L0UYC3_9BASI</name>
<comment type="caution">
    <text evidence="3">The sequence shown here is derived from an EMBL/GenBank/DDBJ whole genome shotgun (WGS) entry which is preliminary data.</text>
</comment>
<evidence type="ECO:0000256" key="1">
    <source>
        <dbReference type="ARBA" id="ARBA00022679"/>
    </source>
</evidence>
<keyword evidence="1" id="KW-0808">Transferase</keyword>
<dbReference type="STRING" id="1165861.A0A0L0UYC3"/>
<sequence>MLVQGQYYRQIRWCESTPPLEGGVGSHTPVLRGVGVGCDQIEVVPSSTLGDVLDILKGKAICPMFYKPSARISAFFEAAMCRLGGTVASITAHQSSTAQGKSLTDKINTHGCYGNAIILRYPVAGSSRSAAHVFCVPIINAAGGVDGNPRQAFSDVYTIQEDLRAVSRILIHKIESDSLTQRNLQSFFLTIPHQEATTTITHHPKTKNPTIANRTKQTNKNYSKESLYHLKISSDSYKVYAKEKDHITLLMKCISSLHL</sequence>
<dbReference type="PRINTS" id="PR00101">
    <property type="entry name" value="ATCASE"/>
</dbReference>
<organism evidence="3 4">
    <name type="scientific">Puccinia striiformis f. sp. tritici PST-78</name>
    <dbReference type="NCBI Taxonomy" id="1165861"/>
    <lineage>
        <taxon>Eukaryota</taxon>
        <taxon>Fungi</taxon>
        <taxon>Dikarya</taxon>
        <taxon>Basidiomycota</taxon>
        <taxon>Pucciniomycotina</taxon>
        <taxon>Pucciniomycetes</taxon>
        <taxon>Pucciniales</taxon>
        <taxon>Pucciniaceae</taxon>
        <taxon>Puccinia</taxon>
    </lineage>
</organism>
<keyword evidence="4" id="KW-1185">Reference proteome</keyword>
<dbReference type="InterPro" id="IPR006132">
    <property type="entry name" value="Asp/Orn_carbamoyltranf_P-bd"/>
</dbReference>
<dbReference type="EMBL" id="AJIL01000178">
    <property type="protein sequence ID" value="KNE92038.1"/>
    <property type="molecule type" value="Genomic_DNA"/>
</dbReference>
<dbReference type="Gene3D" id="3.40.50.1370">
    <property type="entry name" value="Aspartate/ornithine carbamoyltransferase"/>
    <property type="match status" value="1"/>
</dbReference>
<feature type="domain" description="Aspartate/ornithine carbamoyltransferase carbamoyl-P binding" evidence="2">
    <location>
        <begin position="52"/>
        <end position="161"/>
    </location>
</feature>
<dbReference type="Proteomes" id="UP000054564">
    <property type="component" value="Unassembled WGS sequence"/>
</dbReference>
<accession>A0A0L0UYC3</accession>
<evidence type="ECO:0000313" key="4">
    <source>
        <dbReference type="Proteomes" id="UP000054564"/>
    </source>
</evidence>
<dbReference type="InterPro" id="IPR006130">
    <property type="entry name" value="Asp/Orn_carbamoylTrfase"/>
</dbReference>
<evidence type="ECO:0000313" key="3">
    <source>
        <dbReference type="EMBL" id="KNE92038.1"/>
    </source>
</evidence>
<dbReference type="GO" id="GO:0006520">
    <property type="term" value="P:amino acid metabolic process"/>
    <property type="evidence" value="ECO:0007669"/>
    <property type="project" value="InterPro"/>
</dbReference>
<dbReference type="PANTHER" id="PTHR45753">
    <property type="entry name" value="ORNITHINE CARBAMOYLTRANSFERASE, MITOCHONDRIAL"/>
    <property type="match status" value="1"/>
</dbReference>
<evidence type="ECO:0000259" key="2">
    <source>
        <dbReference type="Pfam" id="PF02729"/>
    </source>
</evidence>
<dbReference type="GO" id="GO:0016597">
    <property type="term" value="F:amino acid binding"/>
    <property type="evidence" value="ECO:0007669"/>
    <property type="project" value="InterPro"/>
</dbReference>
<dbReference type="SUPFAM" id="SSF53671">
    <property type="entry name" value="Aspartate/ornithine carbamoyltransferase"/>
    <property type="match status" value="1"/>
</dbReference>
<dbReference type="PANTHER" id="PTHR45753:SF6">
    <property type="entry name" value="ASPARTATE CARBAMOYLTRANSFERASE"/>
    <property type="match status" value="1"/>
</dbReference>
<reference evidence="4" key="1">
    <citation type="submission" date="2014-03" db="EMBL/GenBank/DDBJ databases">
        <title>The Genome Sequence of Puccinia striiformis f. sp. tritici PST-78.</title>
        <authorList>
            <consortium name="The Broad Institute Genome Sequencing Platform"/>
            <person name="Cuomo C."/>
            <person name="Hulbert S."/>
            <person name="Chen X."/>
            <person name="Walker B."/>
            <person name="Young S.K."/>
            <person name="Zeng Q."/>
            <person name="Gargeya S."/>
            <person name="Fitzgerald M."/>
            <person name="Haas B."/>
            <person name="Abouelleil A."/>
            <person name="Alvarado L."/>
            <person name="Arachchi H.M."/>
            <person name="Berlin A.M."/>
            <person name="Chapman S.B."/>
            <person name="Goldberg J."/>
            <person name="Griggs A."/>
            <person name="Gujja S."/>
            <person name="Hansen M."/>
            <person name="Howarth C."/>
            <person name="Imamovic A."/>
            <person name="Larimer J."/>
            <person name="McCowan C."/>
            <person name="Montmayeur A."/>
            <person name="Murphy C."/>
            <person name="Neiman D."/>
            <person name="Pearson M."/>
            <person name="Priest M."/>
            <person name="Roberts A."/>
            <person name="Saif S."/>
            <person name="Shea T."/>
            <person name="Sisk P."/>
            <person name="Sykes S."/>
            <person name="Wortman J."/>
            <person name="Nusbaum C."/>
            <person name="Birren B."/>
        </authorList>
    </citation>
    <scope>NUCLEOTIDE SEQUENCE [LARGE SCALE GENOMIC DNA]</scope>
    <source>
        <strain evidence="4">race PST-78</strain>
    </source>
</reference>
<dbReference type="AlphaFoldDB" id="A0A0L0UYC3"/>
<gene>
    <name evidence="3" type="ORF">PSTG_14571</name>
</gene>
<proteinExistence type="predicted"/>
<dbReference type="PRINTS" id="PR00100">
    <property type="entry name" value="AOTCASE"/>
</dbReference>
<dbReference type="InterPro" id="IPR036901">
    <property type="entry name" value="Asp/Orn_carbamoylTrfase_sf"/>
</dbReference>
<dbReference type="Pfam" id="PF02729">
    <property type="entry name" value="OTCace_N"/>
    <property type="match status" value="1"/>
</dbReference>